<accession>A0A9P0L3N6</accession>
<organism evidence="1 2">
    <name type="scientific">Acanthoscelides obtectus</name>
    <name type="common">Bean weevil</name>
    <name type="synonym">Bruchus obtectus</name>
    <dbReference type="NCBI Taxonomy" id="200917"/>
    <lineage>
        <taxon>Eukaryota</taxon>
        <taxon>Metazoa</taxon>
        <taxon>Ecdysozoa</taxon>
        <taxon>Arthropoda</taxon>
        <taxon>Hexapoda</taxon>
        <taxon>Insecta</taxon>
        <taxon>Pterygota</taxon>
        <taxon>Neoptera</taxon>
        <taxon>Endopterygota</taxon>
        <taxon>Coleoptera</taxon>
        <taxon>Polyphaga</taxon>
        <taxon>Cucujiformia</taxon>
        <taxon>Chrysomeloidea</taxon>
        <taxon>Chrysomelidae</taxon>
        <taxon>Bruchinae</taxon>
        <taxon>Bruchini</taxon>
        <taxon>Acanthoscelides</taxon>
    </lineage>
</organism>
<evidence type="ECO:0000313" key="2">
    <source>
        <dbReference type="Proteomes" id="UP001152888"/>
    </source>
</evidence>
<proteinExistence type="predicted"/>
<keyword evidence="2" id="KW-1185">Reference proteome</keyword>
<comment type="caution">
    <text evidence="1">The sequence shown here is derived from an EMBL/GenBank/DDBJ whole genome shotgun (WGS) entry which is preliminary data.</text>
</comment>
<dbReference type="OrthoDB" id="7488102at2759"/>
<dbReference type="Proteomes" id="UP001152888">
    <property type="component" value="Unassembled WGS sequence"/>
</dbReference>
<sequence>MVVSSKFLHRYHLAAMNRPAIKVKLQDICPIPKSGIRKTANKRKHKKSEILSGSSYKEQLLVENQLKKTPEKK</sequence>
<reference evidence="1" key="1">
    <citation type="submission" date="2022-03" db="EMBL/GenBank/DDBJ databases">
        <authorList>
            <person name="Sayadi A."/>
        </authorList>
    </citation>
    <scope>NUCLEOTIDE SEQUENCE</scope>
</reference>
<evidence type="ECO:0000313" key="1">
    <source>
        <dbReference type="EMBL" id="CAH1988169.1"/>
    </source>
</evidence>
<name>A0A9P0L3N6_ACAOB</name>
<gene>
    <name evidence="1" type="ORF">ACAOBT_LOCUS18320</name>
</gene>
<protein>
    <submittedName>
        <fullName evidence="1">Uncharacterized protein</fullName>
    </submittedName>
</protein>
<dbReference type="AlphaFoldDB" id="A0A9P0L3N6"/>
<dbReference type="EMBL" id="CAKOFQ010007038">
    <property type="protein sequence ID" value="CAH1988169.1"/>
    <property type="molecule type" value="Genomic_DNA"/>
</dbReference>